<sequence length="39" mass="4144">MRAQLELANGDVVIPFADEEDPAPGLIVTVSPTAYPMSK</sequence>
<dbReference type="AlphaFoldDB" id="A0A1M5HRM1"/>
<gene>
    <name evidence="1" type="ORF">SAMN05443575_1612</name>
</gene>
<accession>A0A1M5HRM1</accession>
<proteinExistence type="predicted"/>
<dbReference type="EMBL" id="FQVU01000002">
    <property type="protein sequence ID" value="SHG18580.1"/>
    <property type="molecule type" value="Genomic_DNA"/>
</dbReference>
<evidence type="ECO:0000313" key="1">
    <source>
        <dbReference type="EMBL" id="SHG18580.1"/>
    </source>
</evidence>
<name>A0A1M5HRM1_9ACTN</name>
<keyword evidence="2" id="KW-1185">Reference proteome</keyword>
<organism evidence="1 2">
    <name type="scientific">Jatrophihabitans endophyticus</name>
    <dbReference type="NCBI Taxonomy" id="1206085"/>
    <lineage>
        <taxon>Bacteria</taxon>
        <taxon>Bacillati</taxon>
        <taxon>Actinomycetota</taxon>
        <taxon>Actinomycetes</taxon>
        <taxon>Jatrophihabitantales</taxon>
        <taxon>Jatrophihabitantaceae</taxon>
        <taxon>Jatrophihabitans</taxon>
    </lineage>
</organism>
<reference evidence="1 2" key="1">
    <citation type="submission" date="2016-11" db="EMBL/GenBank/DDBJ databases">
        <authorList>
            <person name="Jaros S."/>
            <person name="Januszkiewicz K."/>
            <person name="Wedrychowicz H."/>
        </authorList>
    </citation>
    <scope>NUCLEOTIDE SEQUENCE [LARGE SCALE GENOMIC DNA]</scope>
    <source>
        <strain evidence="1 2">DSM 45627</strain>
    </source>
</reference>
<evidence type="ECO:0000313" key="2">
    <source>
        <dbReference type="Proteomes" id="UP000186132"/>
    </source>
</evidence>
<protein>
    <submittedName>
        <fullName evidence="1">Uncharacterized protein</fullName>
    </submittedName>
</protein>
<dbReference type="Proteomes" id="UP000186132">
    <property type="component" value="Unassembled WGS sequence"/>
</dbReference>